<dbReference type="Pfam" id="PF13086">
    <property type="entry name" value="AAA_11"/>
    <property type="match status" value="2"/>
</dbReference>
<dbReference type="Pfam" id="PF13087">
    <property type="entry name" value="AAA_12"/>
    <property type="match status" value="1"/>
</dbReference>
<evidence type="ECO:0000259" key="2">
    <source>
        <dbReference type="Pfam" id="PF13087"/>
    </source>
</evidence>
<dbReference type="GeneID" id="100645920"/>
<dbReference type="InterPro" id="IPR027417">
    <property type="entry name" value="P-loop_NTPase"/>
</dbReference>
<dbReference type="GO" id="GO:0035194">
    <property type="term" value="P:regulatory ncRNA-mediated post-transcriptional gene silencing"/>
    <property type="evidence" value="ECO:0007669"/>
    <property type="project" value="TreeGrafter"/>
</dbReference>
<dbReference type="PANTHER" id="PTHR10887">
    <property type="entry name" value="DNA2/NAM7 HELICASE FAMILY"/>
    <property type="match status" value="1"/>
</dbReference>
<dbReference type="AlphaFoldDB" id="A0A9B0C1A8"/>
<dbReference type="InterPro" id="IPR045055">
    <property type="entry name" value="DNA2/NAM7-like"/>
</dbReference>
<evidence type="ECO:0000313" key="4">
    <source>
        <dbReference type="RefSeq" id="XP_003399561.1"/>
    </source>
</evidence>
<feature type="domain" description="DNA2/NAM7 helicase helicase" evidence="1">
    <location>
        <begin position="547"/>
        <end position="618"/>
    </location>
</feature>
<dbReference type="RefSeq" id="XP_003399561.1">
    <property type="nucleotide sequence ID" value="XM_003399513.4"/>
</dbReference>
<dbReference type="SUPFAM" id="SSF52540">
    <property type="entry name" value="P-loop containing nucleoside triphosphate hydrolases"/>
    <property type="match status" value="1"/>
</dbReference>
<evidence type="ECO:0000259" key="1">
    <source>
        <dbReference type="Pfam" id="PF13086"/>
    </source>
</evidence>
<dbReference type="FunFam" id="3.40.50.300:FF:000419">
    <property type="entry name" value="Probable helicase with zinc finger domain"/>
    <property type="match status" value="1"/>
</dbReference>
<dbReference type="InterPro" id="IPR041679">
    <property type="entry name" value="DNA2/NAM7-like_C"/>
</dbReference>
<dbReference type="InterPro" id="IPR041677">
    <property type="entry name" value="DNA2/NAM7_AAA_11"/>
</dbReference>
<dbReference type="GO" id="GO:0005829">
    <property type="term" value="C:cytosol"/>
    <property type="evidence" value="ECO:0007669"/>
    <property type="project" value="TreeGrafter"/>
</dbReference>
<name>A0A9B0C1A8_BOMTE</name>
<keyword evidence="4" id="KW-0347">Helicase</keyword>
<gene>
    <name evidence="4" type="primary">LOC100645920</name>
</gene>
<evidence type="ECO:0000313" key="3">
    <source>
        <dbReference type="Proteomes" id="UP000835206"/>
    </source>
</evidence>
<sequence>MVDHLYRMNGEVKAHFPSGFAEKVQHDWVKSQNPETIITCKDTDGVLIFSNKSLCCRSTINNVVFCWKFEVVTNGKQLQRIALTLDQNRTNFSLKSVIHRDINIGITNGQEWYNSELDNSNVNENVLKEEHYVVKICFNANKYGTYRQNIIFYFGEYPVIIQKICMDSMPKKDFSRIHEATNYQFSQNPNIWNNKTCQICRFDSPFVSMIDPEEDILSRMYSYPNRSNFFLTQESLTDDRLTPENYRGRLHELITVEELARHEQIARYNETTYMHFLSYYALTSSDGSTTVKYAPPGELFAQLPLSRSISEDTKCGRLFLRGCNRVLFMCLTQLSNVIYEAHIEDKCTHTVYIRLSKECVHALNLAANTDLHVQVQFLLNRLPFCEWHRSVDSLPDIGLVFLNNAHKNMEESSFPNLLDINESRVEVSLLNVEQEKALAVITASTNISMPPILLLGPFGTGKTFTIAQALRFLLTKSSEYKILLCTHSNSAADLYVKEFFNGWYKCENNPRLKPVRIYYKGRSRNTVHPVVQEYSLMKQNGTFRNPTEEDLRDCGLVVTTLTTSSSLTSLNLSFTHIVIDEAAQALECEVLIPLALATPQTRLVLAGDQMQLAPEIYSDLASERGLGISLLERIHEMYPQTHPCRIHLHQNYRAHRDIIKFTSEMFYDGIVKSASQKDHIDIIQHPTLKPLTFYAVEGVEIQDIHSTGYANMGEVFELVNRVQDLRNNWPTDRWGIYGEKSIGVLVYYAEQVQRIRVELRERRMTDVSVERVLNAQGKQFTAVFISTVRTRHCCRYSAERNVKDYGFLTNPRLLNTAMTRAKYLVAVVGDPVALFTIGSCRRLWQRYLEISDLHGIDRETLNHLLSLVPKLSCTPLNPLAREFVPRNSVCLVEYVSVPVLYPVFHYPFYSA</sequence>
<accession>A0A9B0C1A8</accession>
<keyword evidence="3" id="KW-1185">Reference proteome</keyword>
<feature type="domain" description="DNA2/NAM7 helicase-like C-terminal" evidence="2">
    <location>
        <begin position="627"/>
        <end position="830"/>
    </location>
</feature>
<dbReference type="InterPro" id="IPR047187">
    <property type="entry name" value="SF1_C_Upf1"/>
</dbReference>
<keyword evidence="4" id="KW-0547">Nucleotide-binding</keyword>
<organism evidence="3 4">
    <name type="scientific">Bombus terrestris</name>
    <name type="common">Buff-tailed bumblebee</name>
    <name type="synonym">Apis terrestris</name>
    <dbReference type="NCBI Taxonomy" id="30195"/>
    <lineage>
        <taxon>Eukaryota</taxon>
        <taxon>Metazoa</taxon>
        <taxon>Ecdysozoa</taxon>
        <taxon>Arthropoda</taxon>
        <taxon>Hexapoda</taxon>
        <taxon>Insecta</taxon>
        <taxon>Pterygota</taxon>
        <taxon>Neoptera</taxon>
        <taxon>Endopterygota</taxon>
        <taxon>Hymenoptera</taxon>
        <taxon>Apocrita</taxon>
        <taxon>Aculeata</taxon>
        <taxon>Apoidea</taxon>
        <taxon>Anthophila</taxon>
        <taxon>Apidae</taxon>
        <taxon>Bombus</taxon>
        <taxon>Bombus</taxon>
    </lineage>
</organism>
<dbReference type="GO" id="GO:0043186">
    <property type="term" value="C:P granule"/>
    <property type="evidence" value="ECO:0007669"/>
    <property type="project" value="TreeGrafter"/>
</dbReference>
<reference evidence="4" key="1">
    <citation type="submission" date="2025-08" db="UniProtKB">
        <authorList>
            <consortium name="RefSeq"/>
        </authorList>
    </citation>
    <scope>IDENTIFICATION</scope>
</reference>
<dbReference type="CDD" id="cd18808">
    <property type="entry name" value="SF1_C_Upf1"/>
    <property type="match status" value="1"/>
</dbReference>
<dbReference type="PANTHER" id="PTHR10887:SF365">
    <property type="entry name" value="HELICASE WITH ZINC FINGER DOMAIN-RELATED"/>
    <property type="match status" value="1"/>
</dbReference>
<protein>
    <submittedName>
        <fullName evidence="4">Probable helicase with zinc finger domain</fullName>
    </submittedName>
</protein>
<dbReference type="GO" id="GO:0004386">
    <property type="term" value="F:helicase activity"/>
    <property type="evidence" value="ECO:0007669"/>
    <property type="project" value="UniProtKB-KW"/>
</dbReference>
<feature type="domain" description="DNA2/NAM7 helicase helicase" evidence="1">
    <location>
        <begin position="430"/>
        <end position="538"/>
    </location>
</feature>
<keyword evidence="4" id="KW-0378">Hydrolase</keyword>
<dbReference type="OrthoDB" id="5988104at2759"/>
<dbReference type="CTD" id="9931"/>
<proteinExistence type="predicted"/>
<dbReference type="Gene3D" id="3.40.50.300">
    <property type="entry name" value="P-loop containing nucleotide triphosphate hydrolases"/>
    <property type="match status" value="2"/>
</dbReference>
<keyword evidence="4" id="KW-0067">ATP-binding</keyword>
<dbReference type="KEGG" id="bter:100645920"/>
<dbReference type="Proteomes" id="UP000835206">
    <property type="component" value="Chromosome 12"/>
</dbReference>